<evidence type="ECO:0000256" key="1">
    <source>
        <dbReference type="ARBA" id="ARBA00004903"/>
    </source>
</evidence>
<keyword evidence="3" id="KW-0554">One-carbon metabolism</keyword>
<dbReference type="Pfam" id="PF00186">
    <property type="entry name" value="DHFR_1"/>
    <property type="match status" value="2"/>
</dbReference>
<dbReference type="GO" id="GO:0004146">
    <property type="term" value="F:dihydrofolate reductase activity"/>
    <property type="evidence" value="ECO:0007669"/>
    <property type="project" value="UniProtKB-EC"/>
</dbReference>
<dbReference type="GO" id="GO:0046655">
    <property type="term" value="P:folic acid metabolic process"/>
    <property type="evidence" value="ECO:0007669"/>
    <property type="project" value="TreeGrafter"/>
</dbReference>
<dbReference type="InterPro" id="IPR017925">
    <property type="entry name" value="DHFR_CS"/>
</dbReference>
<dbReference type="GO" id="GO:0005739">
    <property type="term" value="C:mitochondrion"/>
    <property type="evidence" value="ECO:0007669"/>
    <property type="project" value="TreeGrafter"/>
</dbReference>
<dbReference type="InterPro" id="IPR024072">
    <property type="entry name" value="DHFR-like_dom_sf"/>
</dbReference>
<evidence type="ECO:0000313" key="9">
    <source>
        <dbReference type="Proteomes" id="UP001151529"/>
    </source>
</evidence>
<comment type="pathway">
    <text evidence="1">Cofactor biosynthesis; tetrahydrofolate biosynthesis; 5,6,7,8-tetrahydrofolate from 7,8-dihydrofolate: step 1/1.</text>
</comment>
<comment type="caution">
    <text evidence="8">The sequence shown here is derived from an EMBL/GenBank/DDBJ whole genome shotgun (WGS) entry which is preliminary data.</text>
</comment>
<dbReference type="PANTHER" id="PTHR48069:SF3">
    <property type="entry name" value="DIHYDROFOLATE REDUCTASE"/>
    <property type="match status" value="1"/>
</dbReference>
<dbReference type="InterPro" id="IPR012259">
    <property type="entry name" value="DHFR"/>
</dbReference>
<dbReference type="GO" id="GO:0006730">
    <property type="term" value="P:one-carbon metabolic process"/>
    <property type="evidence" value="ECO:0007669"/>
    <property type="project" value="UniProtKB-KW"/>
</dbReference>
<proteinExistence type="inferred from homology"/>
<dbReference type="Gene3D" id="3.40.430.10">
    <property type="entry name" value="Dihydrofolate Reductase, subunit A"/>
    <property type="match status" value="2"/>
</dbReference>
<keyword evidence="9" id="KW-1185">Reference proteome</keyword>
<accession>A0A9Q0SV50</accession>
<dbReference type="EMBL" id="JAPFFL010000012">
    <property type="protein sequence ID" value="KAJ6690230.1"/>
    <property type="molecule type" value="Genomic_DNA"/>
</dbReference>
<dbReference type="GO" id="GO:0046452">
    <property type="term" value="P:dihydrofolate metabolic process"/>
    <property type="evidence" value="ECO:0007669"/>
    <property type="project" value="TreeGrafter"/>
</dbReference>
<protein>
    <recommendedName>
        <fullName evidence="2">dihydrofolate reductase</fullName>
        <ecNumber evidence="2">1.5.1.3</ecNumber>
    </recommendedName>
</protein>
<keyword evidence="5" id="KW-0560">Oxidoreductase</keyword>
<dbReference type="EC" id="1.5.1.3" evidence="2"/>
<sequence>MGIGKDGKLPWRLPSDLKFFKEITSGTTDPVKQNAVLMANVVTCGSISSALEMLAKAPYCFSIDKVFVIGGGQILRETLNGPRCDAIHVTRIETSVECDTFIPSIDFSMFQPWYSSPLLVENGIQYSFVTYVHVRNSEDGTIARKTDGKCNDVKSNSNGFEVENFSFLPKMIFEKRDKYMPHSRSIK</sequence>
<feature type="domain" description="DHFR" evidence="7">
    <location>
        <begin position="1"/>
        <end position="133"/>
    </location>
</feature>
<evidence type="ECO:0000256" key="6">
    <source>
        <dbReference type="RuleBase" id="RU004474"/>
    </source>
</evidence>
<comment type="similarity">
    <text evidence="6">Belongs to the dihydrofolate reductase family.</text>
</comment>
<dbReference type="SUPFAM" id="SSF53597">
    <property type="entry name" value="Dihydrofolate reductase-like"/>
    <property type="match status" value="1"/>
</dbReference>
<gene>
    <name evidence="8" type="ORF">OIU85_006506</name>
</gene>
<evidence type="ECO:0000313" key="8">
    <source>
        <dbReference type="EMBL" id="KAJ6690230.1"/>
    </source>
</evidence>
<keyword evidence="4" id="KW-0521">NADP</keyword>
<name>A0A9Q0SV50_SALVM</name>
<evidence type="ECO:0000259" key="7">
    <source>
        <dbReference type="PROSITE" id="PS51330"/>
    </source>
</evidence>
<dbReference type="GO" id="GO:0050661">
    <property type="term" value="F:NADP binding"/>
    <property type="evidence" value="ECO:0007669"/>
    <property type="project" value="InterPro"/>
</dbReference>
<evidence type="ECO:0000256" key="2">
    <source>
        <dbReference type="ARBA" id="ARBA00012856"/>
    </source>
</evidence>
<dbReference type="InterPro" id="IPR001796">
    <property type="entry name" value="DHFR_dom"/>
</dbReference>
<organism evidence="8 9">
    <name type="scientific">Salix viminalis</name>
    <name type="common">Common osier</name>
    <name type="synonym">Basket willow</name>
    <dbReference type="NCBI Taxonomy" id="40686"/>
    <lineage>
        <taxon>Eukaryota</taxon>
        <taxon>Viridiplantae</taxon>
        <taxon>Streptophyta</taxon>
        <taxon>Embryophyta</taxon>
        <taxon>Tracheophyta</taxon>
        <taxon>Spermatophyta</taxon>
        <taxon>Magnoliopsida</taxon>
        <taxon>eudicotyledons</taxon>
        <taxon>Gunneridae</taxon>
        <taxon>Pentapetalae</taxon>
        <taxon>rosids</taxon>
        <taxon>fabids</taxon>
        <taxon>Malpighiales</taxon>
        <taxon>Salicaceae</taxon>
        <taxon>Saliceae</taxon>
        <taxon>Salix</taxon>
    </lineage>
</organism>
<dbReference type="PROSITE" id="PS00075">
    <property type="entry name" value="DHFR_1"/>
    <property type="match status" value="1"/>
</dbReference>
<dbReference type="Proteomes" id="UP001151529">
    <property type="component" value="Chromosome 8"/>
</dbReference>
<dbReference type="PROSITE" id="PS51330">
    <property type="entry name" value="DHFR_2"/>
    <property type="match status" value="1"/>
</dbReference>
<reference evidence="8" key="1">
    <citation type="submission" date="2022-11" db="EMBL/GenBank/DDBJ databases">
        <authorList>
            <person name="Hyden B.L."/>
            <person name="Feng K."/>
            <person name="Yates T."/>
            <person name="Jawdy S."/>
            <person name="Smart L.B."/>
            <person name="Muchero W."/>
        </authorList>
    </citation>
    <scope>NUCLEOTIDE SEQUENCE</scope>
    <source>
        <tissue evidence="8">Shoot tip</tissue>
    </source>
</reference>
<dbReference type="PANTHER" id="PTHR48069">
    <property type="entry name" value="DIHYDROFOLATE REDUCTASE"/>
    <property type="match status" value="1"/>
</dbReference>
<dbReference type="AlphaFoldDB" id="A0A9Q0SV50"/>
<evidence type="ECO:0000256" key="5">
    <source>
        <dbReference type="ARBA" id="ARBA00023002"/>
    </source>
</evidence>
<evidence type="ECO:0000256" key="3">
    <source>
        <dbReference type="ARBA" id="ARBA00022563"/>
    </source>
</evidence>
<reference evidence="8" key="2">
    <citation type="journal article" date="2023" name="Int. J. Mol. Sci.">
        <title>De Novo Assembly and Annotation of 11 Diverse Shrub Willow (Salix) Genomes Reveals Novel Gene Organization in Sex-Linked Regions.</title>
        <authorList>
            <person name="Hyden B."/>
            <person name="Feng K."/>
            <person name="Yates T.B."/>
            <person name="Jawdy S."/>
            <person name="Cereghino C."/>
            <person name="Smart L.B."/>
            <person name="Muchero W."/>
        </authorList>
    </citation>
    <scope>NUCLEOTIDE SEQUENCE [LARGE SCALE GENOMIC DNA]</scope>
    <source>
        <tissue evidence="8">Shoot tip</tissue>
    </source>
</reference>
<dbReference type="CDD" id="cd00209">
    <property type="entry name" value="DHFR"/>
    <property type="match status" value="1"/>
</dbReference>
<dbReference type="OrthoDB" id="766at2759"/>
<evidence type="ECO:0000256" key="4">
    <source>
        <dbReference type="ARBA" id="ARBA00022857"/>
    </source>
</evidence>
<dbReference type="GO" id="GO:0046654">
    <property type="term" value="P:tetrahydrofolate biosynthetic process"/>
    <property type="evidence" value="ECO:0007669"/>
    <property type="project" value="InterPro"/>
</dbReference>